<sequence length="252" mass="25976">MTNTSSRTALVTGGAVGMGEACCRRLARDGMAVGVLDINGETAAEVAAAINAEGGRALALTANIADRAQVAAALEQLRAAFGPIGVLVNNAGVEDFTPFEEIEPDTWSRIIEINLNGTYNVTQAALVDMEAQGWGRIINFASIAAQTGGPNMVHYSAAKGGIVSMTRSLALEVGRKGITVNAVAPGLVDTPMARRAIDGGKFPVPLEQMLAAYPIPRMGRAEEVAATVAFFASEDAGYITAQLIGINGGTAV</sequence>
<dbReference type="InterPro" id="IPR057326">
    <property type="entry name" value="KR_dom"/>
</dbReference>
<dbReference type="PANTHER" id="PTHR42879:SF2">
    <property type="entry name" value="3-OXOACYL-[ACYL-CARRIER-PROTEIN] REDUCTASE FABG"/>
    <property type="match status" value="1"/>
</dbReference>
<dbReference type="PANTHER" id="PTHR42879">
    <property type="entry name" value="3-OXOACYL-(ACYL-CARRIER-PROTEIN) REDUCTASE"/>
    <property type="match status" value="1"/>
</dbReference>
<dbReference type="SMART" id="SM00822">
    <property type="entry name" value="PKS_KR"/>
    <property type="match status" value="1"/>
</dbReference>
<dbReference type="NCBIfam" id="NF009466">
    <property type="entry name" value="PRK12826.1-2"/>
    <property type="match status" value="1"/>
</dbReference>
<dbReference type="InterPro" id="IPR020904">
    <property type="entry name" value="Sc_DH/Rdtase_CS"/>
</dbReference>
<keyword evidence="6" id="KW-1185">Reference proteome</keyword>
<proteinExistence type="inferred from homology"/>
<gene>
    <name evidence="5" type="ORF">E4634_09765</name>
</gene>
<evidence type="ECO:0000313" key="6">
    <source>
        <dbReference type="Proteomes" id="UP000298050"/>
    </source>
</evidence>
<dbReference type="GO" id="GO:0032787">
    <property type="term" value="P:monocarboxylic acid metabolic process"/>
    <property type="evidence" value="ECO:0007669"/>
    <property type="project" value="UniProtKB-ARBA"/>
</dbReference>
<dbReference type="PRINTS" id="PR00081">
    <property type="entry name" value="GDHRDH"/>
</dbReference>
<comment type="similarity">
    <text evidence="1 3">Belongs to the short-chain dehydrogenases/reductases (SDR) family.</text>
</comment>
<dbReference type="SUPFAM" id="SSF51735">
    <property type="entry name" value="NAD(P)-binding Rossmann-fold domains"/>
    <property type="match status" value="1"/>
</dbReference>
<evidence type="ECO:0000256" key="3">
    <source>
        <dbReference type="RuleBase" id="RU000363"/>
    </source>
</evidence>
<dbReference type="InterPro" id="IPR002347">
    <property type="entry name" value="SDR_fam"/>
</dbReference>
<organism evidence="5 6">
    <name type="scientific">Mangrovimicrobium sediminis</name>
    <dbReference type="NCBI Taxonomy" id="2562682"/>
    <lineage>
        <taxon>Bacteria</taxon>
        <taxon>Pseudomonadati</taxon>
        <taxon>Pseudomonadota</taxon>
        <taxon>Gammaproteobacteria</taxon>
        <taxon>Cellvibrionales</taxon>
        <taxon>Halieaceae</taxon>
        <taxon>Mangrovimicrobium</taxon>
    </lineage>
</organism>
<evidence type="ECO:0000313" key="5">
    <source>
        <dbReference type="EMBL" id="TGD73315.1"/>
    </source>
</evidence>
<dbReference type="Gene3D" id="3.40.50.720">
    <property type="entry name" value="NAD(P)-binding Rossmann-like Domain"/>
    <property type="match status" value="1"/>
</dbReference>
<dbReference type="OrthoDB" id="20590at2"/>
<reference evidence="5 6" key="1">
    <citation type="submission" date="2019-04" db="EMBL/GenBank/DDBJ databases">
        <title>Taxonomy of novel Haliea sp. from mangrove soil of West Coast of India.</title>
        <authorList>
            <person name="Verma A."/>
            <person name="Kumar P."/>
            <person name="Krishnamurthi S."/>
        </authorList>
    </citation>
    <scope>NUCLEOTIDE SEQUENCE [LARGE SCALE GENOMIC DNA]</scope>
    <source>
        <strain evidence="5 6">SAOS-164</strain>
    </source>
</reference>
<dbReference type="InterPro" id="IPR036291">
    <property type="entry name" value="NAD(P)-bd_dom_sf"/>
</dbReference>
<dbReference type="GO" id="GO:0016491">
    <property type="term" value="F:oxidoreductase activity"/>
    <property type="evidence" value="ECO:0007669"/>
    <property type="project" value="UniProtKB-KW"/>
</dbReference>
<dbReference type="AlphaFoldDB" id="A0A4Z0M211"/>
<dbReference type="FunFam" id="3.40.50.720:FF:000173">
    <property type="entry name" value="3-oxoacyl-[acyl-carrier protein] reductase"/>
    <property type="match status" value="1"/>
</dbReference>
<protein>
    <submittedName>
        <fullName evidence="5">SDR family oxidoreductase</fullName>
    </submittedName>
</protein>
<dbReference type="InterPro" id="IPR050259">
    <property type="entry name" value="SDR"/>
</dbReference>
<dbReference type="RefSeq" id="WP_135443367.1">
    <property type="nucleotide sequence ID" value="NZ_SRLE01000007.1"/>
</dbReference>
<evidence type="ECO:0000259" key="4">
    <source>
        <dbReference type="SMART" id="SM00822"/>
    </source>
</evidence>
<accession>A0A4Z0M211</accession>
<comment type="caution">
    <text evidence="5">The sequence shown here is derived from an EMBL/GenBank/DDBJ whole genome shotgun (WGS) entry which is preliminary data.</text>
</comment>
<name>A0A4Z0M211_9GAMM</name>
<dbReference type="Pfam" id="PF00106">
    <property type="entry name" value="adh_short"/>
    <property type="match status" value="1"/>
</dbReference>
<evidence type="ECO:0000256" key="2">
    <source>
        <dbReference type="ARBA" id="ARBA00023002"/>
    </source>
</evidence>
<evidence type="ECO:0000256" key="1">
    <source>
        <dbReference type="ARBA" id="ARBA00006484"/>
    </source>
</evidence>
<dbReference type="PRINTS" id="PR00080">
    <property type="entry name" value="SDRFAMILY"/>
</dbReference>
<dbReference type="Proteomes" id="UP000298050">
    <property type="component" value="Unassembled WGS sequence"/>
</dbReference>
<keyword evidence="2" id="KW-0560">Oxidoreductase</keyword>
<dbReference type="PROSITE" id="PS00061">
    <property type="entry name" value="ADH_SHORT"/>
    <property type="match status" value="1"/>
</dbReference>
<feature type="domain" description="Ketoreductase" evidence="4">
    <location>
        <begin position="7"/>
        <end position="186"/>
    </location>
</feature>
<dbReference type="EMBL" id="SRLE01000007">
    <property type="protein sequence ID" value="TGD73315.1"/>
    <property type="molecule type" value="Genomic_DNA"/>
</dbReference>